<protein>
    <submittedName>
        <fullName evidence="1">Uncharacterized protein</fullName>
    </submittedName>
</protein>
<evidence type="ECO:0000313" key="2">
    <source>
        <dbReference type="Proteomes" id="UP001162501"/>
    </source>
</evidence>
<dbReference type="EMBL" id="OX596087">
    <property type="protein sequence ID" value="CAI9706480.1"/>
    <property type="molecule type" value="Genomic_DNA"/>
</dbReference>
<organism evidence="1 2">
    <name type="scientific">Rangifer tarandus platyrhynchus</name>
    <name type="common">Svalbard reindeer</name>
    <dbReference type="NCBI Taxonomy" id="3082113"/>
    <lineage>
        <taxon>Eukaryota</taxon>
        <taxon>Metazoa</taxon>
        <taxon>Chordata</taxon>
        <taxon>Craniata</taxon>
        <taxon>Vertebrata</taxon>
        <taxon>Euteleostomi</taxon>
        <taxon>Mammalia</taxon>
        <taxon>Eutheria</taxon>
        <taxon>Laurasiatheria</taxon>
        <taxon>Artiodactyla</taxon>
        <taxon>Ruminantia</taxon>
        <taxon>Pecora</taxon>
        <taxon>Cervidae</taxon>
        <taxon>Odocoileinae</taxon>
        <taxon>Rangifer</taxon>
    </lineage>
</organism>
<reference evidence="1" key="1">
    <citation type="submission" date="2023-05" db="EMBL/GenBank/DDBJ databases">
        <authorList>
            <consortium name="ELIXIR-Norway"/>
        </authorList>
    </citation>
    <scope>NUCLEOTIDE SEQUENCE</scope>
</reference>
<dbReference type="Proteomes" id="UP001162501">
    <property type="component" value="Chromosome 3"/>
</dbReference>
<name>A0ACB0F0P5_RANTA</name>
<accession>A0ACB0F0P5</accession>
<sequence length="247" mass="25432">MFRRRGALSSGKGATLPGLRVPGWERGWSQDNPERVTPRKACEGVRGWAENQRGAGSYLSAGAAGKGRVHAVSPARSPARPPGRPQPPAPASSQVVSGGLREEGAPYAPPRSAPPPPPARPPRGAVPGCGPRSDPEWFKGPGGPTPSAPGRAAPPAGTWSPHRPRPGAANRAGNYSSRVPAPASCWNGGRCPDLGGNLGSVGGGVGPQPRRICCGDTKKITPSSLLLWWKLREAGSSGVCASFQLHL</sequence>
<gene>
    <name evidence="1" type="ORF">MRATA1EN3_LOCUS17693</name>
</gene>
<evidence type="ECO:0000313" key="1">
    <source>
        <dbReference type="EMBL" id="CAI9706480.1"/>
    </source>
</evidence>
<proteinExistence type="predicted"/>